<keyword evidence="2" id="KW-0472">Membrane</keyword>
<keyword evidence="2" id="KW-1133">Transmembrane helix</keyword>
<evidence type="ECO:0000256" key="2">
    <source>
        <dbReference type="SAM" id="Phobius"/>
    </source>
</evidence>
<keyword evidence="2" id="KW-0812">Transmembrane</keyword>
<dbReference type="RefSeq" id="WP_308785897.1">
    <property type="nucleotide sequence ID" value="NZ_JAUSWB010000001.1"/>
</dbReference>
<accession>A0ABU0GQI8</accession>
<gene>
    <name evidence="3" type="ORF">QOZ98_000444</name>
</gene>
<protein>
    <recommendedName>
        <fullName evidence="5">GerMN domain-containing protein</fullName>
    </recommendedName>
</protein>
<sequence>MPNSKWTDDSIEDLLKDFPAIKDNRSKEEVYNRLAHNEKVQKRPKKWLPLLVAALGFITVGILVATIISQNGIDTAQNPQESTEDSAATSEAEDQAQEEAAGFSETEDSEAEESGQFSSAQVDAPLRTAVYEDSIGDQTLMTIGLTENAYVVPVSFLIPRDQTESAFGGETPSSFDLYQEYAGDIDEELLGFDEYHPYIGRFEEITGGIRHLLPQDHQYDLASASMGVYFNTLTETFTDVEQIEVANEDGSAAEFSEIGPVEPVVAMEENVAYYSFESSTGDVYLAPGYDMPFTAASEAIRALAESPNDFYGATIPQNIEVRVSETADLVQVQFEDGLDLSSLDPLEAVRMIESFALTADAFGKKVEVDGLHSETWNGFDFSQPLPIPAAPNLLEWPLQ</sequence>
<dbReference type="Proteomes" id="UP001241988">
    <property type="component" value="Unassembled WGS sequence"/>
</dbReference>
<evidence type="ECO:0000256" key="1">
    <source>
        <dbReference type="SAM" id="MobiDB-lite"/>
    </source>
</evidence>
<feature type="transmembrane region" description="Helical" evidence="2">
    <location>
        <begin position="47"/>
        <end position="68"/>
    </location>
</feature>
<evidence type="ECO:0000313" key="4">
    <source>
        <dbReference type="Proteomes" id="UP001241988"/>
    </source>
</evidence>
<feature type="region of interest" description="Disordered" evidence="1">
    <location>
        <begin position="75"/>
        <end position="119"/>
    </location>
</feature>
<dbReference type="EMBL" id="JAUSWB010000001">
    <property type="protein sequence ID" value="MDQ0427619.1"/>
    <property type="molecule type" value="Genomic_DNA"/>
</dbReference>
<organism evidence="3 4">
    <name type="scientific">Planomicrobium stackebrandtii</name>
    <dbReference type="NCBI Taxonomy" id="253160"/>
    <lineage>
        <taxon>Bacteria</taxon>
        <taxon>Bacillati</taxon>
        <taxon>Bacillota</taxon>
        <taxon>Bacilli</taxon>
        <taxon>Bacillales</taxon>
        <taxon>Caryophanaceae</taxon>
        <taxon>Planomicrobium</taxon>
    </lineage>
</organism>
<evidence type="ECO:0000313" key="3">
    <source>
        <dbReference type="EMBL" id="MDQ0427619.1"/>
    </source>
</evidence>
<proteinExistence type="predicted"/>
<keyword evidence="4" id="KW-1185">Reference proteome</keyword>
<comment type="caution">
    <text evidence="3">The sequence shown here is derived from an EMBL/GenBank/DDBJ whole genome shotgun (WGS) entry which is preliminary data.</text>
</comment>
<name>A0ABU0GQI8_9BACL</name>
<reference evidence="3 4" key="1">
    <citation type="submission" date="2023-07" db="EMBL/GenBank/DDBJ databases">
        <title>Genomic Encyclopedia of Type Strains, Phase IV (KMG-IV): sequencing the most valuable type-strain genomes for metagenomic binning, comparative biology and taxonomic classification.</title>
        <authorList>
            <person name="Goeker M."/>
        </authorList>
    </citation>
    <scope>NUCLEOTIDE SEQUENCE [LARGE SCALE GENOMIC DNA]</scope>
    <source>
        <strain evidence="3 4">DSM 16419</strain>
    </source>
</reference>
<evidence type="ECO:0008006" key="5">
    <source>
        <dbReference type="Google" id="ProtNLM"/>
    </source>
</evidence>